<gene>
    <name evidence="17" type="ORF">LJD61_16120</name>
</gene>
<evidence type="ECO:0000256" key="7">
    <source>
        <dbReference type="ARBA" id="ARBA00022679"/>
    </source>
</evidence>
<evidence type="ECO:0000256" key="5">
    <source>
        <dbReference type="ARBA" id="ARBA00010122"/>
    </source>
</evidence>
<evidence type="ECO:0000256" key="9">
    <source>
        <dbReference type="ARBA" id="ARBA00022777"/>
    </source>
</evidence>
<dbReference type="NCBIfam" id="TIGR00657">
    <property type="entry name" value="asp_kinases"/>
    <property type="match status" value="1"/>
</dbReference>
<dbReference type="Pfam" id="PF00696">
    <property type="entry name" value="AA_kinase"/>
    <property type="match status" value="1"/>
</dbReference>
<dbReference type="PROSITE" id="PS00324">
    <property type="entry name" value="ASPARTOKINASE"/>
    <property type="match status" value="1"/>
</dbReference>
<evidence type="ECO:0000256" key="10">
    <source>
        <dbReference type="ARBA" id="ARBA00022840"/>
    </source>
</evidence>
<dbReference type="InterPro" id="IPR041740">
    <property type="entry name" value="AKii-LysC-BS"/>
</dbReference>
<comment type="pathway">
    <text evidence="3 15">Amino-acid biosynthesis; L-methionine biosynthesis via de novo pathway; L-homoserine from L-aspartate: step 1/3.</text>
</comment>
<evidence type="ECO:0000256" key="6">
    <source>
        <dbReference type="ARBA" id="ARBA00022605"/>
    </source>
</evidence>
<dbReference type="PANTHER" id="PTHR21499">
    <property type="entry name" value="ASPARTATE KINASE"/>
    <property type="match status" value="1"/>
</dbReference>
<evidence type="ECO:0000256" key="15">
    <source>
        <dbReference type="RuleBase" id="RU004249"/>
    </source>
</evidence>
<dbReference type="PANTHER" id="PTHR21499:SF68">
    <property type="entry name" value="ASPARTOKINASE 2"/>
    <property type="match status" value="1"/>
</dbReference>
<dbReference type="InterPro" id="IPR005260">
    <property type="entry name" value="Asp_kin_monofn"/>
</dbReference>
<keyword evidence="6 15" id="KW-0028">Amino-acid biosynthesis</keyword>
<keyword evidence="9 14" id="KW-0418">Kinase</keyword>
<comment type="pathway">
    <text evidence="4 15">Amino-acid biosynthesis; L-threonine biosynthesis; L-threonine from L-aspartate: step 1/5.</text>
</comment>
<evidence type="ECO:0000256" key="4">
    <source>
        <dbReference type="ARBA" id="ARBA00005139"/>
    </source>
</evidence>
<dbReference type="Proteomes" id="UP001651880">
    <property type="component" value="Unassembled WGS sequence"/>
</dbReference>
<dbReference type="EC" id="2.7.2.4" evidence="14"/>
<evidence type="ECO:0000256" key="12">
    <source>
        <dbReference type="ARBA" id="ARBA00023154"/>
    </source>
</evidence>
<dbReference type="Gene3D" id="3.30.2130.10">
    <property type="entry name" value="VC0802-like"/>
    <property type="match status" value="1"/>
</dbReference>
<dbReference type="NCBIfam" id="NF005155">
    <property type="entry name" value="PRK06635.1-4"/>
    <property type="match status" value="1"/>
</dbReference>
<dbReference type="PROSITE" id="PS51671">
    <property type="entry name" value="ACT"/>
    <property type="match status" value="2"/>
</dbReference>
<evidence type="ECO:0000256" key="14">
    <source>
        <dbReference type="RuleBase" id="RU003448"/>
    </source>
</evidence>
<accession>A0ABT1NIF1</accession>
<dbReference type="Pfam" id="PF01842">
    <property type="entry name" value="ACT"/>
    <property type="match status" value="1"/>
</dbReference>
<comment type="catalytic activity">
    <reaction evidence="13 14">
        <text>L-aspartate + ATP = 4-phospho-L-aspartate + ADP</text>
        <dbReference type="Rhea" id="RHEA:23776"/>
        <dbReference type="ChEBI" id="CHEBI:29991"/>
        <dbReference type="ChEBI" id="CHEBI:30616"/>
        <dbReference type="ChEBI" id="CHEBI:57535"/>
        <dbReference type="ChEBI" id="CHEBI:456216"/>
        <dbReference type="EC" id="2.7.2.4"/>
    </reaction>
</comment>
<dbReference type="InterPro" id="IPR001048">
    <property type="entry name" value="Asp/Glu/Uridylate_kinase"/>
</dbReference>
<dbReference type="Pfam" id="PF22468">
    <property type="entry name" value="ACT_9"/>
    <property type="match status" value="1"/>
</dbReference>
<dbReference type="CDD" id="cd04261">
    <property type="entry name" value="AAK_AKii-LysC-BS"/>
    <property type="match status" value="1"/>
</dbReference>
<dbReference type="InterPro" id="IPR001341">
    <property type="entry name" value="Asp_kinase"/>
</dbReference>
<dbReference type="GO" id="GO:0004072">
    <property type="term" value="F:aspartate kinase activity"/>
    <property type="evidence" value="ECO:0007669"/>
    <property type="project" value="UniProtKB-EC"/>
</dbReference>
<evidence type="ECO:0000256" key="3">
    <source>
        <dbReference type="ARBA" id="ARBA00004986"/>
    </source>
</evidence>
<dbReference type="InterPro" id="IPR036393">
    <property type="entry name" value="AceGlu_kinase-like_sf"/>
</dbReference>
<dbReference type="RefSeq" id="WP_255228569.1">
    <property type="nucleotide sequence ID" value="NZ_JAJEKE010000017.1"/>
</dbReference>
<comment type="pathway">
    <text evidence="2 15">Amino-acid biosynthesis; L-lysine biosynthesis via DAP pathway; (S)-tetrahydrodipicolinate from L-aspartate: step 1/4.</text>
</comment>
<dbReference type="SUPFAM" id="SSF53633">
    <property type="entry name" value="Carbamate kinase-like"/>
    <property type="match status" value="1"/>
</dbReference>
<feature type="domain" description="ACT" evidence="16">
    <location>
        <begin position="343"/>
        <end position="401"/>
    </location>
</feature>
<evidence type="ECO:0000256" key="8">
    <source>
        <dbReference type="ARBA" id="ARBA00022741"/>
    </source>
</evidence>
<comment type="caution">
    <text evidence="17">The sequence shown here is derived from an EMBL/GenBank/DDBJ whole genome shotgun (WGS) entry which is preliminary data.</text>
</comment>
<reference evidence="17 18" key="1">
    <citation type="submission" date="2021-10" db="EMBL/GenBank/DDBJ databases">
        <title>Lutispora strain m25 sp. nov., a thermophilic, non-spore-forming bacterium isolated from a lab-scale methanogenic bioreactor digesting anaerobic sludge.</title>
        <authorList>
            <person name="El Houari A."/>
            <person name="Mcdonald J."/>
        </authorList>
    </citation>
    <scope>NUCLEOTIDE SEQUENCE [LARGE SCALE GENOMIC DNA]</scope>
    <source>
        <strain evidence="18">m25</strain>
    </source>
</reference>
<evidence type="ECO:0000256" key="2">
    <source>
        <dbReference type="ARBA" id="ARBA00004766"/>
    </source>
</evidence>
<keyword evidence="18" id="KW-1185">Reference proteome</keyword>
<dbReference type="SUPFAM" id="SSF55021">
    <property type="entry name" value="ACT-like"/>
    <property type="match status" value="2"/>
</dbReference>
<dbReference type="PIRSF" id="PIRSF000726">
    <property type="entry name" value="Asp_kin"/>
    <property type="match status" value="1"/>
</dbReference>
<name>A0ABT1NIF1_9FIRM</name>
<comment type="function">
    <text evidence="1">Catalyzes the phosphorylation of the beta-carboxyl group of aspartic acid with ATP to yield 4-phospho-L-aspartate, which is involved in the branched biosynthetic pathway leading to the biosynthesis of amino acids threonine, isoleucine and methionine.</text>
</comment>
<keyword evidence="8" id="KW-0547">Nucleotide-binding</keyword>
<dbReference type="CDD" id="cd04923">
    <property type="entry name" value="ACT_AK-LysC-DapG-like_2"/>
    <property type="match status" value="1"/>
</dbReference>
<feature type="domain" description="ACT" evidence="16">
    <location>
        <begin position="263"/>
        <end position="339"/>
    </location>
</feature>
<keyword evidence="7 14" id="KW-0808">Transferase</keyword>
<keyword evidence="12" id="KW-0457">Lysine biosynthesis</keyword>
<evidence type="ECO:0000313" key="18">
    <source>
        <dbReference type="Proteomes" id="UP001651880"/>
    </source>
</evidence>
<evidence type="ECO:0000313" key="17">
    <source>
        <dbReference type="EMBL" id="MCQ1531053.1"/>
    </source>
</evidence>
<evidence type="ECO:0000256" key="1">
    <source>
        <dbReference type="ARBA" id="ARBA00003121"/>
    </source>
</evidence>
<evidence type="ECO:0000256" key="13">
    <source>
        <dbReference type="ARBA" id="ARBA00047872"/>
    </source>
</evidence>
<evidence type="ECO:0000259" key="16">
    <source>
        <dbReference type="PROSITE" id="PS51671"/>
    </source>
</evidence>
<organism evidence="17 18">
    <name type="scientific">Lutispora saccharofermentans</name>
    <dbReference type="NCBI Taxonomy" id="3024236"/>
    <lineage>
        <taxon>Bacteria</taxon>
        <taxon>Bacillati</taxon>
        <taxon>Bacillota</taxon>
        <taxon>Clostridia</taxon>
        <taxon>Lutisporales</taxon>
        <taxon>Lutisporaceae</taxon>
        <taxon>Lutispora</taxon>
    </lineage>
</organism>
<dbReference type="InterPro" id="IPR018042">
    <property type="entry name" value="Aspartate_kinase_CS"/>
</dbReference>
<proteinExistence type="inferred from homology"/>
<keyword evidence="10" id="KW-0067">ATP-binding</keyword>
<dbReference type="Gene3D" id="3.40.1160.10">
    <property type="entry name" value="Acetylglutamate kinase-like"/>
    <property type="match status" value="1"/>
</dbReference>
<dbReference type="InterPro" id="IPR045865">
    <property type="entry name" value="ACT-like_dom_sf"/>
</dbReference>
<comment type="similarity">
    <text evidence="5 14">Belongs to the aspartokinase family.</text>
</comment>
<dbReference type="InterPro" id="IPR054352">
    <property type="entry name" value="ACT_Aspartokinase"/>
</dbReference>
<dbReference type="EMBL" id="JAJEKE010000017">
    <property type="protein sequence ID" value="MCQ1531053.1"/>
    <property type="molecule type" value="Genomic_DNA"/>
</dbReference>
<dbReference type="NCBIfam" id="NF005154">
    <property type="entry name" value="PRK06635.1-2"/>
    <property type="match status" value="1"/>
</dbReference>
<protein>
    <recommendedName>
        <fullName evidence="14">Aspartokinase</fullName>
        <ecNumber evidence="14">2.7.2.4</ecNumber>
    </recommendedName>
</protein>
<dbReference type="CDD" id="cd04913">
    <property type="entry name" value="ACT_AKii-LysC-BS-like_1"/>
    <property type="match status" value="1"/>
</dbReference>
<dbReference type="InterPro" id="IPR002912">
    <property type="entry name" value="ACT_dom"/>
</dbReference>
<evidence type="ECO:0000256" key="11">
    <source>
        <dbReference type="ARBA" id="ARBA00022915"/>
    </source>
</evidence>
<sequence length="401" mass="43831">MPIIVQKYGGSSIESIEKIRNVAKRISECRKKGFDLVVVVSAMGKTTDYLIDMAHQVSSKPKKREMDVLMSTGEQVSISLLSIALNDIGIAAVSYTGPQLGIKTEGYHTKSRISEIDKEVILSEINRGKVVIVAGFQGVNEKNEITTLGRGGSDTTAVAIAAKLECPCEIYTDVDGVYTVDPRLYPSARKLESISYDEMLELASSGAGVLHTRSIELAEIYNVPLTVALNTGDIKGTIIKELDETMEKTAITGLAVDNSESMITLNGVPHDIKIIADIFAKIAELDINIDMISQTTPINKLVSISFTLPKIDLPQAINILEQYKEKIFTFSYDTFDNISKLTVIGIGMKSQSGVASKMFNILAENDISVHIITTSEIKISYVINPEDQQKAIEAVAREYNL</sequence>
<keyword evidence="11" id="KW-0220">Diaminopimelate biosynthesis</keyword>